<dbReference type="EMBL" id="KZ452735">
    <property type="protein sequence ID" value="PKA48239.1"/>
    <property type="molecule type" value="Genomic_DNA"/>
</dbReference>
<organism evidence="1 2">
    <name type="scientific">Apostasia shenzhenica</name>
    <dbReference type="NCBI Taxonomy" id="1088818"/>
    <lineage>
        <taxon>Eukaryota</taxon>
        <taxon>Viridiplantae</taxon>
        <taxon>Streptophyta</taxon>
        <taxon>Embryophyta</taxon>
        <taxon>Tracheophyta</taxon>
        <taxon>Spermatophyta</taxon>
        <taxon>Magnoliopsida</taxon>
        <taxon>Liliopsida</taxon>
        <taxon>Asparagales</taxon>
        <taxon>Orchidaceae</taxon>
        <taxon>Apostasioideae</taxon>
        <taxon>Apostasia</taxon>
    </lineage>
</organism>
<evidence type="ECO:0000313" key="1">
    <source>
        <dbReference type="EMBL" id="PKA48239.1"/>
    </source>
</evidence>
<proteinExistence type="predicted"/>
<reference evidence="1 2" key="1">
    <citation type="journal article" date="2017" name="Nature">
        <title>The Apostasia genome and the evolution of orchids.</title>
        <authorList>
            <person name="Zhang G.Q."/>
            <person name="Liu K.W."/>
            <person name="Li Z."/>
            <person name="Lohaus R."/>
            <person name="Hsiao Y.Y."/>
            <person name="Niu S.C."/>
            <person name="Wang J.Y."/>
            <person name="Lin Y.C."/>
            <person name="Xu Q."/>
            <person name="Chen L.J."/>
            <person name="Yoshida K."/>
            <person name="Fujiwara S."/>
            <person name="Wang Z.W."/>
            <person name="Zhang Y.Q."/>
            <person name="Mitsuda N."/>
            <person name="Wang M."/>
            <person name="Liu G.H."/>
            <person name="Pecoraro L."/>
            <person name="Huang H.X."/>
            <person name="Xiao X.J."/>
            <person name="Lin M."/>
            <person name="Wu X.Y."/>
            <person name="Wu W.L."/>
            <person name="Chen Y.Y."/>
            <person name="Chang S.B."/>
            <person name="Sakamoto S."/>
            <person name="Ohme-Takagi M."/>
            <person name="Yagi M."/>
            <person name="Zeng S.J."/>
            <person name="Shen C.Y."/>
            <person name="Yeh C.M."/>
            <person name="Luo Y.B."/>
            <person name="Tsai W.C."/>
            <person name="Van de Peer Y."/>
            <person name="Liu Z.J."/>
        </authorList>
    </citation>
    <scope>NUCLEOTIDE SEQUENCE [LARGE SCALE GENOMIC DNA]</scope>
    <source>
        <strain evidence="2">cv. Shenzhen</strain>
        <tissue evidence="1">Stem</tissue>
    </source>
</reference>
<dbReference type="AlphaFoldDB" id="A0A2H9ZY72"/>
<keyword evidence="2" id="KW-1185">Reference proteome</keyword>
<accession>A0A2H9ZY72</accession>
<gene>
    <name evidence="1" type="ORF">AXF42_Ash020636</name>
</gene>
<sequence length="72" mass="7993">MVAGSEGLGHGGYSCRKRRFRARQRWFSVEKVHGTEDIVAGCEGLGHSIAVCRKGNIIARVARWVINEVRVV</sequence>
<name>A0A2H9ZY72_9ASPA</name>
<protein>
    <submittedName>
        <fullName evidence="1">Uncharacterized protein</fullName>
    </submittedName>
</protein>
<dbReference type="Proteomes" id="UP000236161">
    <property type="component" value="Unassembled WGS sequence"/>
</dbReference>
<evidence type="ECO:0000313" key="2">
    <source>
        <dbReference type="Proteomes" id="UP000236161"/>
    </source>
</evidence>